<evidence type="ECO:0000256" key="1">
    <source>
        <dbReference type="SAM" id="MobiDB-lite"/>
    </source>
</evidence>
<name>A0AA40FH08_9HYME</name>
<feature type="region of interest" description="Disordered" evidence="1">
    <location>
        <begin position="1"/>
        <end position="82"/>
    </location>
</feature>
<dbReference type="Proteomes" id="UP001177670">
    <property type="component" value="Unassembled WGS sequence"/>
</dbReference>
<protein>
    <submittedName>
        <fullName evidence="2">Uncharacterized protein</fullName>
    </submittedName>
</protein>
<sequence length="162" mass="17625">MSTENQNGSAGTQSNGIKTTIGWSSSTRTVTNNSSFLHTSNSMLNRDKPRQVPPPTLPKYTSSFNAGWNGSSGTAERLSRDREVGGSYRLASLDRLALRQRILDGEKPNGDTTSSLKISVDERFCHVPRDSVTQSSGLLKNQILYPRHAGGGYSSRHSRTPA</sequence>
<feature type="compositionally biased region" description="Polar residues" evidence="1">
    <location>
        <begin position="1"/>
        <end position="23"/>
    </location>
</feature>
<organism evidence="2 3">
    <name type="scientific">Melipona bicolor</name>
    <dbReference type="NCBI Taxonomy" id="60889"/>
    <lineage>
        <taxon>Eukaryota</taxon>
        <taxon>Metazoa</taxon>
        <taxon>Ecdysozoa</taxon>
        <taxon>Arthropoda</taxon>
        <taxon>Hexapoda</taxon>
        <taxon>Insecta</taxon>
        <taxon>Pterygota</taxon>
        <taxon>Neoptera</taxon>
        <taxon>Endopterygota</taxon>
        <taxon>Hymenoptera</taxon>
        <taxon>Apocrita</taxon>
        <taxon>Aculeata</taxon>
        <taxon>Apoidea</taxon>
        <taxon>Anthophila</taxon>
        <taxon>Apidae</taxon>
        <taxon>Melipona</taxon>
    </lineage>
</organism>
<keyword evidence="3" id="KW-1185">Reference proteome</keyword>
<comment type="caution">
    <text evidence="2">The sequence shown here is derived from an EMBL/GenBank/DDBJ whole genome shotgun (WGS) entry which is preliminary data.</text>
</comment>
<proteinExistence type="predicted"/>
<reference evidence="2" key="1">
    <citation type="submission" date="2021-10" db="EMBL/GenBank/DDBJ databases">
        <title>Melipona bicolor Genome sequencing and assembly.</title>
        <authorList>
            <person name="Araujo N.S."/>
            <person name="Arias M.C."/>
        </authorList>
    </citation>
    <scope>NUCLEOTIDE SEQUENCE</scope>
    <source>
        <strain evidence="2">USP_2M_L1-L4_2017</strain>
        <tissue evidence="2">Whole body</tissue>
    </source>
</reference>
<accession>A0AA40FH08</accession>
<dbReference type="EMBL" id="JAHYIQ010000043">
    <property type="protein sequence ID" value="KAK1118334.1"/>
    <property type="molecule type" value="Genomic_DNA"/>
</dbReference>
<gene>
    <name evidence="2" type="ORF">K0M31_015038</name>
</gene>
<evidence type="ECO:0000313" key="2">
    <source>
        <dbReference type="EMBL" id="KAK1118334.1"/>
    </source>
</evidence>
<feature type="compositionally biased region" description="Polar residues" evidence="1">
    <location>
        <begin position="59"/>
        <end position="74"/>
    </location>
</feature>
<dbReference type="AlphaFoldDB" id="A0AA40FH08"/>
<feature type="compositionally biased region" description="Low complexity" evidence="1">
    <location>
        <begin position="24"/>
        <end position="35"/>
    </location>
</feature>
<evidence type="ECO:0000313" key="3">
    <source>
        <dbReference type="Proteomes" id="UP001177670"/>
    </source>
</evidence>